<dbReference type="InterPro" id="IPR013103">
    <property type="entry name" value="RVT_2"/>
</dbReference>
<feature type="compositionally biased region" description="Basic and acidic residues" evidence="3">
    <location>
        <begin position="988"/>
        <end position="1001"/>
    </location>
</feature>
<dbReference type="InterPro" id="IPR012337">
    <property type="entry name" value="RNaseH-like_sf"/>
</dbReference>
<feature type="compositionally biased region" description="Low complexity" evidence="3">
    <location>
        <begin position="1007"/>
        <end position="1019"/>
    </location>
</feature>
<accession>A0ABM5ELE0</accession>
<evidence type="ECO:0000256" key="3">
    <source>
        <dbReference type="SAM" id="MobiDB-lite"/>
    </source>
</evidence>
<evidence type="ECO:0000313" key="6">
    <source>
        <dbReference type="RefSeq" id="XP_072833972.1"/>
    </source>
</evidence>
<feature type="region of interest" description="Disordered" evidence="3">
    <location>
        <begin position="958"/>
        <end position="1063"/>
    </location>
</feature>
<dbReference type="PROSITE" id="PS50994">
    <property type="entry name" value="INTEGRASE"/>
    <property type="match status" value="1"/>
</dbReference>
<evidence type="ECO:0000259" key="4">
    <source>
        <dbReference type="PROSITE" id="PS50994"/>
    </source>
</evidence>
<feature type="compositionally biased region" description="Basic and acidic residues" evidence="3">
    <location>
        <begin position="258"/>
        <end position="273"/>
    </location>
</feature>
<feature type="compositionally biased region" description="Low complexity" evidence="3">
    <location>
        <begin position="169"/>
        <end position="182"/>
    </location>
</feature>
<dbReference type="Pfam" id="PF07727">
    <property type="entry name" value="RVT_2"/>
    <property type="match status" value="1"/>
</dbReference>
<dbReference type="InterPro" id="IPR039537">
    <property type="entry name" value="Retrotran_Ty1/copia-like"/>
</dbReference>
<evidence type="ECO:0000256" key="1">
    <source>
        <dbReference type="ARBA" id="ARBA00022723"/>
    </source>
</evidence>
<proteinExistence type="predicted"/>
<dbReference type="InterPro" id="IPR001584">
    <property type="entry name" value="Integrase_cat-core"/>
</dbReference>
<feature type="compositionally biased region" description="Basic and acidic residues" evidence="3">
    <location>
        <begin position="52"/>
        <end position="92"/>
    </location>
</feature>
<evidence type="ECO:0000256" key="2">
    <source>
        <dbReference type="ARBA" id="ARBA00022801"/>
    </source>
</evidence>
<feature type="compositionally biased region" description="Basic and acidic residues" evidence="3">
    <location>
        <begin position="356"/>
        <end position="365"/>
    </location>
</feature>
<dbReference type="RefSeq" id="XP_072833972.1">
    <property type="nucleotide sequence ID" value="XM_072977871.1"/>
</dbReference>
<dbReference type="InterPro" id="IPR036397">
    <property type="entry name" value="RNaseH_sf"/>
</dbReference>
<feature type="compositionally biased region" description="Low complexity" evidence="3">
    <location>
        <begin position="241"/>
        <end position="251"/>
    </location>
</feature>
<dbReference type="GeneID" id="140701665"/>
<name>A0ABM5ELE0_9SAUR</name>
<dbReference type="SUPFAM" id="SSF53098">
    <property type="entry name" value="Ribonuclease H-like"/>
    <property type="match status" value="1"/>
</dbReference>
<feature type="region of interest" description="Disordered" evidence="3">
    <location>
        <begin position="1"/>
        <end position="383"/>
    </location>
</feature>
<gene>
    <name evidence="6" type="primary">LOC140701665</name>
</gene>
<keyword evidence="1" id="KW-0479">Metal-binding</keyword>
<protein>
    <recommendedName>
        <fullName evidence="4">Integrase catalytic domain-containing protein</fullName>
    </recommendedName>
</protein>
<reference evidence="6" key="1">
    <citation type="submission" date="2025-08" db="UniProtKB">
        <authorList>
            <consortium name="RefSeq"/>
        </authorList>
    </citation>
    <scope>IDENTIFICATION</scope>
</reference>
<sequence length="1288" mass="145826">MASYGLGESPPRGSWGYGDHDIDARPRRKRPFPEEEEEEVGWGGVGPPSWKSSERRASRERPRAASGREGRTGREGAWPERRREGEREEWEVRGGGTSRAPWGAPRREPSWEEPLSARESPPKRGGGRGAWEPPRGRGRRRSPPRGSDSGWRDSSPSAPREGAWRSTAVSSRSSLLLPVSGRGEAERSSRWGASPRREGEHWAEGPQRSCKEEKEGRQWQHQKQQHLPSGRMMGECHLERSSSSNTSFRSRGAPGGEARQDRGQEWSYREKDQHPRKRGGSAERWRAPEGSQGGLPTFPGEEGSWRNPSRERGQGGPAGVRRPWGSCVLAEGLEDPASSSLPSQLGWDQGKSTWDSPERRGKEPKSWTGGERLGTPPYPDKDLEDLQGPSSFREEWNPKEGRAVTESLLGELGAVRDRPNNWVPQEEVVYFWNQCQSVMKKNVQKHYLASCPRPTLPDRCSETPELNPSIKDWLAAKQVNVDLGSGRYLRLMHEEVLNMLGPAMTIYEMAEVAIEKQERVDPWKLEMLVRRTIRYIGSINQRLSRHYRSQVTKMINQQVKTKKPGLSHQSTGRLRSARNKWNLWKDKIQSFPVFEDKPKNLNVRNAAARRSKVVGQRLHSMKFGARPRHDDAQERMSAHQTNAAEAPKENVSSLALWHRRFAHRDSEAILELHRRQLVIGLEIKESDASSAAGCAVCLKVKGDRPSSPPGPERRTTQVLELIHTDLYGPMSVPSLKSKRYVLIFVDDFSRYCVLFLLRKKTEIRYPFKRYVGTARNKFNRNPKAFQIDNRDEYLWPHIKADLEEEGILCEEGVADALEQSRMARWGLRSLLEMTKCMLADAELPDKFWGEAIMTAAYLLNRLPAEGSGKTPFELWYGMLPRVKHLRIFGSPAYTGLWDRHSRESQAKQLIFLGYSHMKRYIIRDLKTGSNCSTDMNYFVRERGTGKRGTVLDAFEGENHYPEFPQNTAASAPGQSESIRVQEDDGTEDDCHTPGEGDRDGNVEAVGLEKALAPQEAPEPALRHMSQLDDGASPHLGDSTDPLPREEPKTWEEVEQMPGAEGTRWRESARKEVEALHKKEVWTLTKLPPGQTSIKCKWLFTVKPGGDQGAHGYQARLVAEGFLSRHGEDLAPVVQQSTLRMLLSVATSKQMQVKRLEVKSASVQGEIAEGLYMEQPPGFLNQEHPDFVCKLEKDLHGLNPAAQAWKERFQQVLLQEGFKQDHGDPCLYSRSQNRSLSFILTYGDDLVVATQKEQEYKEIVQHLNKEMGIQELGDATCYLEAHMEKEGVC</sequence>
<feature type="domain" description="Integrase catalytic" evidence="4">
    <location>
        <begin position="704"/>
        <end position="879"/>
    </location>
</feature>
<keyword evidence="2" id="KW-0378">Hydrolase</keyword>
<dbReference type="PANTHER" id="PTHR42648:SF28">
    <property type="entry name" value="TRANSPOSON-ENCODED PROTEIN WITH RIBONUCLEASE H-LIKE AND RETROVIRUS ZINC FINGER-LIKE DOMAINS"/>
    <property type="match status" value="1"/>
</dbReference>
<dbReference type="Gene3D" id="3.30.420.10">
    <property type="entry name" value="Ribonuclease H-like superfamily/Ribonuclease H"/>
    <property type="match status" value="1"/>
</dbReference>
<feature type="compositionally biased region" description="Basic and acidic residues" evidence="3">
    <location>
        <begin position="183"/>
        <end position="218"/>
    </location>
</feature>
<feature type="compositionally biased region" description="Polar residues" evidence="3">
    <location>
        <begin position="964"/>
        <end position="978"/>
    </location>
</feature>
<dbReference type="Proteomes" id="UP001652642">
    <property type="component" value="Chromosome 7"/>
</dbReference>
<organism evidence="5 6">
    <name type="scientific">Pogona vitticeps</name>
    <name type="common">central bearded dragon</name>
    <dbReference type="NCBI Taxonomy" id="103695"/>
    <lineage>
        <taxon>Eukaryota</taxon>
        <taxon>Metazoa</taxon>
        <taxon>Chordata</taxon>
        <taxon>Craniata</taxon>
        <taxon>Vertebrata</taxon>
        <taxon>Euteleostomi</taxon>
        <taxon>Lepidosauria</taxon>
        <taxon>Squamata</taxon>
        <taxon>Bifurcata</taxon>
        <taxon>Unidentata</taxon>
        <taxon>Episquamata</taxon>
        <taxon>Toxicofera</taxon>
        <taxon>Iguania</taxon>
        <taxon>Acrodonta</taxon>
        <taxon>Agamidae</taxon>
        <taxon>Amphibolurinae</taxon>
        <taxon>Pogona</taxon>
    </lineage>
</organism>
<feature type="compositionally biased region" description="Basic and acidic residues" evidence="3">
    <location>
        <begin position="1042"/>
        <end position="1051"/>
    </location>
</feature>
<evidence type="ECO:0000313" key="5">
    <source>
        <dbReference type="Proteomes" id="UP001652642"/>
    </source>
</evidence>
<keyword evidence="5" id="KW-1185">Reference proteome</keyword>
<dbReference type="PANTHER" id="PTHR42648">
    <property type="entry name" value="TRANSPOSASE, PUTATIVE-RELATED"/>
    <property type="match status" value="1"/>
</dbReference>